<dbReference type="InterPro" id="IPR004776">
    <property type="entry name" value="Mem_transp_PIN-like"/>
</dbReference>
<feature type="transmembrane region" description="Helical" evidence="8">
    <location>
        <begin position="171"/>
        <end position="192"/>
    </location>
</feature>
<dbReference type="Pfam" id="PF03547">
    <property type="entry name" value="Mem_trans"/>
    <property type="match status" value="2"/>
</dbReference>
<evidence type="ECO:0000256" key="8">
    <source>
        <dbReference type="SAM" id="Phobius"/>
    </source>
</evidence>
<name>A0A0V8E936_LACLL</name>
<proteinExistence type="inferred from homology"/>
<keyword evidence="6 8" id="KW-1133">Transmembrane helix</keyword>
<comment type="caution">
    <text evidence="9">The sequence shown here is derived from an EMBL/GenBank/DDBJ whole genome shotgun (WGS) entry which is preliminary data.</text>
</comment>
<feature type="transmembrane region" description="Helical" evidence="8">
    <location>
        <begin position="292"/>
        <end position="313"/>
    </location>
</feature>
<feature type="transmembrane region" description="Helical" evidence="8">
    <location>
        <begin position="225"/>
        <end position="245"/>
    </location>
</feature>
<accession>A0A0V8E936</accession>
<evidence type="ECO:0000256" key="5">
    <source>
        <dbReference type="ARBA" id="ARBA00022692"/>
    </source>
</evidence>
<feature type="transmembrane region" description="Helical" evidence="8">
    <location>
        <begin position="6"/>
        <end position="25"/>
    </location>
</feature>
<evidence type="ECO:0000256" key="7">
    <source>
        <dbReference type="ARBA" id="ARBA00023136"/>
    </source>
</evidence>
<protein>
    <submittedName>
        <fullName evidence="9">Malate permease</fullName>
    </submittedName>
</protein>
<keyword evidence="5 8" id="KW-0812">Transmembrane</keyword>
<keyword evidence="7 8" id="KW-0472">Membrane</keyword>
<keyword evidence="3" id="KW-0813">Transport</keyword>
<feature type="transmembrane region" description="Helical" evidence="8">
    <location>
        <begin position="257"/>
        <end position="280"/>
    </location>
</feature>
<evidence type="ECO:0000313" key="10">
    <source>
        <dbReference type="Proteomes" id="UP000053719"/>
    </source>
</evidence>
<evidence type="ECO:0000256" key="3">
    <source>
        <dbReference type="ARBA" id="ARBA00022448"/>
    </source>
</evidence>
<dbReference type="GO" id="GO:0005886">
    <property type="term" value="C:plasma membrane"/>
    <property type="evidence" value="ECO:0007669"/>
    <property type="project" value="UniProtKB-SubCell"/>
</dbReference>
<evidence type="ECO:0000256" key="4">
    <source>
        <dbReference type="ARBA" id="ARBA00022475"/>
    </source>
</evidence>
<reference evidence="10" key="1">
    <citation type="submission" date="2015-10" db="EMBL/GenBank/DDBJ databases">
        <title>Draft Genome Sequences of 11 Lactococcus lactis subspecies cremoris strains.</title>
        <authorList>
            <person name="Wels M."/>
            <person name="Backus L."/>
            <person name="Boekhorst J."/>
            <person name="Dijkstra A."/>
            <person name="Beerthuizen M."/>
            <person name="Kelly W."/>
            <person name="Siezen R."/>
            <person name="Bachmann H."/>
            <person name="Van Hijum S."/>
        </authorList>
    </citation>
    <scope>NUCLEOTIDE SEQUENCE [LARGE SCALE GENOMIC DNA]</scope>
    <source>
        <strain evidence="10">M20</strain>
    </source>
</reference>
<sequence length="347" mass="37873">MDVFWTSVQSVLMIVIIIGIGYVANSAGWFNDKFSGALSKIIMRVALPMSIFNAMINNFKPASFSKLGAGVIYVFLAIMIGYVLAWLLVKVLKVPKGRRGLMITGINFANTVFIGMPLNVALFGSLSQPYVLVYYIVNTALLWTFGVWIIASDDPTGKADAKMDWSHLLPVPLWGFIIAIPFVFITPLLNFYNHLPFLSGATLGYKYDPIAHVATQVYTYGTSGVIPAVGALVTPLSLFYIGIMLSNYGLKQMRVDFHTIVVLAGRFIISPIVMVIIVLIGTKVAGVHLDHVFSSTLIIQSATPTFAVMPILATEYHGDVKFATNIVAVASVLFVVVIPVIMILESL</sequence>
<dbReference type="RefSeq" id="WP_058211456.1">
    <property type="nucleotide sequence ID" value="NZ_LKLU01000033.1"/>
</dbReference>
<organism evidence="9 10">
    <name type="scientific">Lactococcus lactis subsp. lactis</name>
    <name type="common">Streptococcus lactis</name>
    <dbReference type="NCBI Taxonomy" id="1360"/>
    <lineage>
        <taxon>Bacteria</taxon>
        <taxon>Bacillati</taxon>
        <taxon>Bacillota</taxon>
        <taxon>Bacilli</taxon>
        <taxon>Lactobacillales</taxon>
        <taxon>Streptococcaceae</taxon>
        <taxon>Lactococcus</taxon>
    </lineage>
</organism>
<dbReference type="PANTHER" id="PTHR36838:SF1">
    <property type="entry name" value="SLR1864 PROTEIN"/>
    <property type="match status" value="1"/>
</dbReference>
<gene>
    <name evidence="9" type="ORF">M20_0602</name>
</gene>
<dbReference type="InterPro" id="IPR038770">
    <property type="entry name" value="Na+/solute_symporter_sf"/>
</dbReference>
<comment type="similarity">
    <text evidence="2">Belongs to the auxin efflux carrier (TC 2.A.69) family.</text>
</comment>
<dbReference type="AlphaFoldDB" id="A0A0V8E936"/>
<feature type="transmembrane region" description="Helical" evidence="8">
    <location>
        <begin position="68"/>
        <end position="89"/>
    </location>
</feature>
<dbReference type="PANTHER" id="PTHR36838">
    <property type="entry name" value="AUXIN EFFLUX CARRIER FAMILY PROTEIN"/>
    <property type="match status" value="1"/>
</dbReference>
<dbReference type="PATRIC" id="fig|1360.114.peg.2070"/>
<feature type="transmembrane region" description="Helical" evidence="8">
    <location>
        <begin position="325"/>
        <end position="344"/>
    </location>
</feature>
<evidence type="ECO:0000256" key="1">
    <source>
        <dbReference type="ARBA" id="ARBA00004651"/>
    </source>
</evidence>
<evidence type="ECO:0000256" key="2">
    <source>
        <dbReference type="ARBA" id="ARBA00010145"/>
    </source>
</evidence>
<evidence type="ECO:0000256" key="6">
    <source>
        <dbReference type="ARBA" id="ARBA00022989"/>
    </source>
</evidence>
<feature type="transmembrane region" description="Helical" evidence="8">
    <location>
        <begin position="132"/>
        <end position="151"/>
    </location>
</feature>
<dbReference type="GO" id="GO:0055085">
    <property type="term" value="P:transmembrane transport"/>
    <property type="evidence" value="ECO:0007669"/>
    <property type="project" value="InterPro"/>
</dbReference>
<evidence type="ECO:0000313" key="9">
    <source>
        <dbReference type="EMBL" id="KSU22187.1"/>
    </source>
</evidence>
<dbReference type="Gene3D" id="1.20.1530.20">
    <property type="match status" value="1"/>
</dbReference>
<dbReference type="EMBL" id="LKLU01000033">
    <property type="protein sequence ID" value="KSU22187.1"/>
    <property type="molecule type" value="Genomic_DNA"/>
</dbReference>
<keyword evidence="4" id="KW-1003">Cell membrane</keyword>
<dbReference type="Proteomes" id="UP000053719">
    <property type="component" value="Unassembled WGS sequence"/>
</dbReference>
<feature type="transmembrane region" description="Helical" evidence="8">
    <location>
        <begin position="101"/>
        <end position="126"/>
    </location>
</feature>
<comment type="subcellular location">
    <subcellularLocation>
        <location evidence="1">Cell membrane</location>
        <topology evidence="1">Multi-pass membrane protein</topology>
    </subcellularLocation>
</comment>